<keyword evidence="3" id="KW-1185">Reference proteome</keyword>
<protein>
    <recommendedName>
        <fullName evidence="1">F-box domain-containing protein</fullName>
    </recommendedName>
</protein>
<feature type="domain" description="F-box" evidence="1">
    <location>
        <begin position="8"/>
        <end position="54"/>
    </location>
</feature>
<comment type="caution">
    <text evidence="2">The sequence shown here is derived from an EMBL/GenBank/DDBJ whole genome shotgun (WGS) entry which is preliminary data.</text>
</comment>
<dbReference type="CDD" id="cd22162">
    <property type="entry name" value="F-box_AtSKIP3-like"/>
    <property type="match status" value="1"/>
</dbReference>
<organism evidence="2 3">
    <name type="scientific">Cuscuta europaea</name>
    <name type="common">European dodder</name>
    <dbReference type="NCBI Taxonomy" id="41803"/>
    <lineage>
        <taxon>Eukaryota</taxon>
        <taxon>Viridiplantae</taxon>
        <taxon>Streptophyta</taxon>
        <taxon>Embryophyta</taxon>
        <taxon>Tracheophyta</taxon>
        <taxon>Spermatophyta</taxon>
        <taxon>Magnoliopsida</taxon>
        <taxon>eudicotyledons</taxon>
        <taxon>Gunneridae</taxon>
        <taxon>Pentapetalae</taxon>
        <taxon>asterids</taxon>
        <taxon>lamiids</taxon>
        <taxon>Solanales</taxon>
        <taxon>Convolvulaceae</taxon>
        <taxon>Cuscuteae</taxon>
        <taxon>Cuscuta</taxon>
        <taxon>Cuscuta subgen. Cuscuta</taxon>
    </lineage>
</organism>
<dbReference type="InterPro" id="IPR001810">
    <property type="entry name" value="F-box_dom"/>
</dbReference>
<dbReference type="PANTHER" id="PTHR32278:SF111">
    <property type="entry name" value="F-BOX PROTEIN PP2-B12-RELATED"/>
    <property type="match status" value="1"/>
</dbReference>
<dbReference type="EMBL" id="CAMAPE010000070">
    <property type="protein sequence ID" value="CAH9116200.1"/>
    <property type="molecule type" value="Genomic_DNA"/>
</dbReference>
<dbReference type="AlphaFoldDB" id="A0A9P0ZXG0"/>
<reference evidence="2" key="1">
    <citation type="submission" date="2022-07" db="EMBL/GenBank/DDBJ databases">
        <authorList>
            <person name="Macas J."/>
            <person name="Novak P."/>
            <person name="Neumann P."/>
        </authorList>
    </citation>
    <scope>NUCLEOTIDE SEQUENCE</scope>
</reference>
<dbReference type="SUPFAM" id="SSF81383">
    <property type="entry name" value="F-box domain"/>
    <property type="match status" value="1"/>
</dbReference>
<dbReference type="Gene3D" id="1.20.1280.50">
    <property type="match status" value="1"/>
</dbReference>
<name>A0A9P0ZXG0_CUSEU</name>
<dbReference type="InterPro" id="IPR025886">
    <property type="entry name" value="PP2-like"/>
</dbReference>
<dbReference type="Pfam" id="PF14299">
    <property type="entry name" value="PP2"/>
    <property type="match status" value="1"/>
</dbReference>
<dbReference type="PANTHER" id="PTHR32278">
    <property type="entry name" value="F-BOX DOMAIN-CONTAINING PROTEIN"/>
    <property type="match status" value="1"/>
</dbReference>
<evidence type="ECO:0000313" key="2">
    <source>
        <dbReference type="EMBL" id="CAH9116200.1"/>
    </source>
</evidence>
<evidence type="ECO:0000313" key="3">
    <source>
        <dbReference type="Proteomes" id="UP001152484"/>
    </source>
</evidence>
<dbReference type="InterPro" id="IPR036047">
    <property type="entry name" value="F-box-like_dom_sf"/>
</dbReference>
<dbReference type="Proteomes" id="UP001152484">
    <property type="component" value="Unassembled WGS sequence"/>
</dbReference>
<sequence length="298" mass="33753">MAVESFSGADISALPDECIANVLSLTSPKDACCLSLVAPSFHSTAQFDAVWDRFLPSDYRDILSTAVNSADLLKLPSRKDLYFHLCDHPVIIDGGTKSFSLEKRSGKKCYMLAPRSLHITWGDDIRYWNWISLPQSRFSEVPELNHVWWLEIRGKICAKLLSPGTNYAAYLVFSLKSNAYGFDSVPIEASIAISGQEAKTRNVYLEPRRHIEAARQVRQLRYRMPHVMRHNESTPQEEHAEYRKQRSDGWMEVELGDIFISTNGEEGCIDISCMEVKEGEVKRGLVVQGIEIRPKEGI</sequence>
<accession>A0A9P0ZXG0</accession>
<dbReference type="OrthoDB" id="1918565at2759"/>
<gene>
    <name evidence="2" type="ORF">CEURO_LOCUS21052</name>
</gene>
<dbReference type="Pfam" id="PF00646">
    <property type="entry name" value="F-box"/>
    <property type="match status" value="1"/>
</dbReference>
<evidence type="ECO:0000259" key="1">
    <source>
        <dbReference type="PROSITE" id="PS50181"/>
    </source>
</evidence>
<dbReference type="PROSITE" id="PS50181">
    <property type="entry name" value="FBOX"/>
    <property type="match status" value="1"/>
</dbReference>
<proteinExistence type="predicted"/>